<evidence type="ECO:0000313" key="9">
    <source>
        <dbReference type="EMBL" id="GMM35369.1"/>
    </source>
</evidence>
<feature type="compositionally biased region" description="Polar residues" evidence="8">
    <location>
        <begin position="24"/>
        <end position="34"/>
    </location>
</feature>
<keyword evidence="6 7" id="KW-0539">Nucleus</keyword>
<evidence type="ECO:0000256" key="7">
    <source>
        <dbReference type="RuleBase" id="RU362137"/>
    </source>
</evidence>
<evidence type="ECO:0000256" key="4">
    <source>
        <dbReference type="ARBA" id="ARBA00023015"/>
    </source>
</evidence>
<keyword evidence="5 7" id="KW-0804">Transcription</keyword>
<organism evidence="9 10">
    <name type="scientific">Saccharomycopsis crataegensis</name>
    <dbReference type="NCBI Taxonomy" id="43959"/>
    <lineage>
        <taxon>Eukaryota</taxon>
        <taxon>Fungi</taxon>
        <taxon>Dikarya</taxon>
        <taxon>Ascomycota</taxon>
        <taxon>Saccharomycotina</taxon>
        <taxon>Saccharomycetes</taxon>
        <taxon>Saccharomycopsidaceae</taxon>
        <taxon>Saccharomycopsis</taxon>
    </lineage>
</organism>
<gene>
    <name evidence="7" type="primary">RRT14</name>
    <name evidence="9" type="ORF">DASC09_026940</name>
</gene>
<dbReference type="InterPro" id="IPR031404">
    <property type="entry name" value="Rrt14"/>
</dbReference>
<comment type="similarity">
    <text evidence="3 7">Belongs to the RRT14 family.</text>
</comment>
<feature type="region of interest" description="Disordered" evidence="8">
    <location>
        <begin position="173"/>
        <end position="195"/>
    </location>
</feature>
<evidence type="ECO:0000313" key="10">
    <source>
        <dbReference type="Proteomes" id="UP001360560"/>
    </source>
</evidence>
<dbReference type="Proteomes" id="UP001360560">
    <property type="component" value="Unassembled WGS sequence"/>
</dbReference>
<keyword evidence="4 7" id="KW-0805">Transcription regulation</keyword>
<keyword evidence="10" id="KW-1185">Reference proteome</keyword>
<dbReference type="Pfam" id="PF17075">
    <property type="entry name" value="RRT14"/>
    <property type="match status" value="1"/>
</dbReference>
<evidence type="ECO:0000256" key="3">
    <source>
        <dbReference type="ARBA" id="ARBA00007142"/>
    </source>
</evidence>
<reference evidence="9 10" key="1">
    <citation type="journal article" date="2023" name="Elife">
        <title>Identification of key yeast species and microbe-microbe interactions impacting larval growth of Drosophila in the wild.</title>
        <authorList>
            <person name="Mure A."/>
            <person name="Sugiura Y."/>
            <person name="Maeda R."/>
            <person name="Honda K."/>
            <person name="Sakurai N."/>
            <person name="Takahashi Y."/>
            <person name="Watada M."/>
            <person name="Katoh T."/>
            <person name="Gotoh A."/>
            <person name="Gotoh Y."/>
            <person name="Taniguchi I."/>
            <person name="Nakamura K."/>
            <person name="Hayashi T."/>
            <person name="Katayama T."/>
            <person name="Uemura T."/>
            <person name="Hattori Y."/>
        </authorList>
    </citation>
    <scope>NUCLEOTIDE SEQUENCE [LARGE SCALE GENOMIC DNA]</scope>
    <source>
        <strain evidence="9 10">SC-9</strain>
    </source>
</reference>
<protein>
    <recommendedName>
        <fullName evidence="7">Regulator of rDNA transcription 14</fullName>
    </recommendedName>
</protein>
<evidence type="ECO:0000256" key="8">
    <source>
        <dbReference type="SAM" id="MobiDB-lite"/>
    </source>
</evidence>
<evidence type="ECO:0000256" key="6">
    <source>
        <dbReference type="ARBA" id="ARBA00023242"/>
    </source>
</evidence>
<proteinExistence type="inferred from homology"/>
<evidence type="ECO:0000256" key="1">
    <source>
        <dbReference type="ARBA" id="ARBA00002711"/>
    </source>
</evidence>
<feature type="region of interest" description="Disordered" evidence="8">
    <location>
        <begin position="1"/>
        <end position="43"/>
    </location>
</feature>
<comment type="subcellular location">
    <subcellularLocation>
        <location evidence="2 7">Nucleus</location>
        <location evidence="2 7">Nucleolus</location>
    </subcellularLocation>
</comment>
<comment type="function">
    <text evidence="1 7">Involved in ribosome biogenesis, probably through modulation of rDNA transcription.</text>
</comment>
<sequence length="228" mass="25348">MSFKSKSSKHQASSSINKLLGSVLPTTKPITSSKGSKKSDARNTAIQSLNDTFFGMEESTVSVKDISKLKKKQKTTKRQTMKKNSAVAEKLEKTAKMKIIQKQIDTVNEEQKKQGKKVYGKTEYNLNQEEKKLINSLIDGNVKTVQSWKDAGDSDDDTEEQIKKLQGDILALKNAKQRNKGAKNAKKRNNEFSMEQKINGKIKRAHAYPGLTPGLAPVGLDDSDEESD</sequence>
<name>A0AAV5QLQ0_9ASCO</name>
<accession>A0AAV5QLQ0</accession>
<evidence type="ECO:0000256" key="2">
    <source>
        <dbReference type="ARBA" id="ARBA00004604"/>
    </source>
</evidence>
<dbReference type="AlphaFoldDB" id="A0AAV5QLQ0"/>
<comment type="caution">
    <text evidence="9">The sequence shown here is derived from an EMBL/GenBank/DDBJ whole genome shotgun (WGS) entry which is preliminary data.</text>
</comment>
<feature type="compositionally biased region" description="Low complexity" evidence="8">
    <location>
        <begin position="1"/>
        <end position="18"/>
    </location>
</feature>
<dbReference type="EMBL" id="BTFZ01000006">
    <property type="protein sequence ID" value="GMM35369.1"/>
    <property type="molecule type" value="Genomic_DNA"/>
</dbReference>
<feature type="region of interest" description="Disordered" evidence="8">
    <location>
        <begin position="208"/>
        <end position="228"/>
    </location>
</feature>
<evidence type="ECO:0000256" key="5">
    <source>
        <dbReference type="ARBA" id="ARBA00023163"/>
    </source>
</evidence>
<dbReference type="GO" id="GO:0005730">
    <property type="term" value="C:nucleolus"/>
    <property type="evidence" value="ECO:0007669"/>
    <property type="project" value="UniProtKB-SubCell"/>
</dbReference>
<feature type="compositionally biased region" description="Basic residues" evidence="8">
    <location>
        <begin position="175"/>
        <end position="187"/>
    </location>
</feature>